<dbReference type="PANTHER" id="PTHR15444">
    <property type="entry name" value="SECRETED PHOSPHOPROTEIN 24"/>
    <property type="match status" value="1"/>
</dbReference>
<comment type="subcellular location">
    <subcellularLocation>
        <location evidence="2">Secreted</location>
    </subcellularLocation>
</comment>
<organism evidence="10 11">
    <name type="scientific">Tinamus guttatus</name>
    <name type="common">White-throated tinamou</name>
    <dbReference type="NCBI Taxonomy" id="94827"/>
    <lineage>
        <taxon>Eukaryota</taxon>
        <taxon>Metazoa</taxon>
        <taxon>Chordata</taxon>
        <taxon>Craniata</taxon>
        <taxon>Vertebrata</taxon>
        <taxon>Euteleostomi</taxon>
        <taxon>Archelosauria</taxon>
        <taxon>Archosauria</taxon>
        <taxon>Dinosauria</taxon>
        <taxon>Saurischia</taxon>
        <taxon>Theropoda</taxon>
        <taxon>Coelurosauria</taxon>
        <taxon>Aves</taxon>
        <taxon>Palaeognathae</taxon>
        <taxon>Tinamiformes</taxon>
        <taxon>Tinamidae</taxon>
        <taxon>Tinamus</taxon>
    </lineage>
</organism>
<dbReference type="InterPro" id="IPR046350">
    <property type="entry name" value="Cystatin_sf"/>
</dbReference>
<evidence type="ECO:0000256" key="7">
    <source>
        <dbReference type="ARBA" id="ARBA00022729"/>
    </source>
</evidence>
<dbReference type="AlphaFoldDB" id="A0A099ZS39"/>
<dbReference type="STRING" id="94827.A0A099ZS39"/>
<evidence type="ECO:0000256" key="1">
    <source>
        <dbReference type="ARBA" id="ARBA00002371"/>
    </source>
</evidence>
<dbReference type="Proteomes" id="UP000053641">
    <property type="component" value="Unassembled WGS sequence"/>
</dbReference>
<evidence type="ECO:0000256" key="6">
    <source>
        <dbReference type="ARBA" id="ARBA00022553"/>
    </source>
</evidence>
<comment type="similarity">
    <text evidence="3">Belongs to the SPP2 family.</text>
</comment>
<dbReference type="GO" id="GO:0046849">
    <property type="term" value="P:bone remodeling"/>
    <property type="evidence" value="ECO:0007669"/>
    <property type="project" value="InterPro"/>
</dbReference>
<evidence type="ECO:0000256" key="3">
    <source>
        <dbReference type="ARBA" id="ARBA00008576"/>
    </source>
</evidence>
<dbReference type="PANTHER" id="PTHR15444:SF4">
    <property type="entry name" value="SECRETED PHOSPHOPROTEIN 24"/>
    <property type="match status" value="1"/>
</dbReference>
<dbReference type="Gene3D" id="3.10.450.10">
    <property type="match status" value="1"/>
</dbReference>
<keyword evidence="11" id="KW-1185">Reference proteome</keyword>
<dbReference type="InterPro" id="IPR010892">
    <property type="entry name" value="Spp-24"/>
</dbReference>
<proteinExistence type="inferred from homology"/>
<evidence type="ECO:0000256" key="8">
    <source>
        <dbReference type="ARBA" id="ARBA00023157"/>
    </source>
</evidence>
<evidence type="ECO:0000313" key="10">
    <source>
        <dbReference type="EMBL" id="KGL84602.1"/>
    </source>
</evidence>
<evidence type="ECO:0000256" key="4">
    <source>
        <dbReference type="ARBA" id="ARBA00020365"/>
    </source>
</evidence>
<keyword evidence="5" id="KW-0964">Secreted</keyword>
<protein>
    <recommendedName>
        <fullName evidence="4">Secreted phosphoprotein 24</fullName>
    </recommendedName>
    <alternativeName>
        <fullName evidence="9">Secreted phosphoprotein 2</fullName>
    </alternativeName>
</protein>
<dbReference type="SUPFAM" id="SSF54403">
    <property type="entry name" value="Cystatin/monellin"/>
    <property type="match status" value="1"/>
</dbReference>
<sequence length="196" mass="22386">KRPEDFDRYTMRILIFVLTVSVFSCSAFPVYDYELPVTEEALNASIARINSQSRGPNLYGVVRSHVRTVDMWNSNDYKLVIQFNIRETVCTKISGKDPFTCDFKIGPFVPTAFCRSVVIVSEEQITNMVVQCHQDMFSSESISSEEMMHAQIMNPTTRGSSLSEDLFAPETFPSRRGSNSYGNWRKRSYVSSDKIE</sequence>
<evidence type="ECO:0000256" key="2">
    <source>
        <dbReference type="ARBA" id="ARBA00004613"/>
    </source>
</evidence>
<feature type="non-terminal residue" evidence="10">
    <location>
        <position position="1"/>
    </location>
</feature>
<evidence type="ECO:0000313" key="11">
    <source>
        <dbReference type="Proteomes" id="UP000053641"/>
    </source>
</evidence>
<comment type="function">
    <text evidence="1">Could coordinate an aspect of bone turnover.</text>
</comment>
<gene>
    <name evidence="10" type="ORF">N309_15212</name>
</gene>
<accession>A0A099ZS39</accession>
<feature type="non-terminal residue" evidence="10">
    <location>
        <position position="196"/>
    </location>
</feature>
<name>A0A099ZS39_TINGU</name>
<reference evidence="10 11" key="1">
    <citation type="submission" date="2014-06" db="EMBL/GenBank/DDBJ databases">
        <title>Genome evolution of avian class.</title>
        <authorList>
            <person name="Zhang G."/>
            <person name="Li C."/>
        </authorList>
    </citation>
    <scope>NUCLEOTIDE SEQUENCE [LARGE SCALE GENOMIC DNA]</scope>
    <source>
        <strain evidence="10">BGI_N309</strain>
    </source>
</reference>
<keyword evidence="8" id="KW-1015">Disulfide bond</keyword>
<dbReference type="EMBL" id="KL897605">
    <property type="protein sequence ID" value="KGL84602.1"/>
    <property type="molecule type" value="Genomic_DNA"/>
</dbReference>
<evidence type="ECO:0000256" key="9">
    <source>
        <dbReference type="ARBA" id="ARBA00029627"/>
    </source>
</evidence>
<dbReference type="Pfam" id="PF07448">
    <property type="entry name" value="Spp-24"/>
    <property type="match status" value="1"/>
</dbReference>
<keyword evidence="6" id="KW-0597">Phosphoprotein</keyword>
<dbReference type="GO" id="GO:0005576">
    <property type="term" value="C:extracellular region"/>
    <property type="evidence" value="ECO:0007669"/>
    <property type="project" value="UniProtKB-SubCell"/>
</dbReference>
<keyword evidence="7" id="KW-0732">Signal</keyword>
<evidence type="ECO:0000256" key="5">
    <source>
        <dbReference type="ARBA" id="ARBA00022525"/>
    </source>
</evidence>